<proteinExistence type="inferred from homology"/>
<dbReference type="Proteomes" id="UP000639396">
    <property type="component" value="Unassembled WGS sequence"/>
</dbReference>
<sequence>MNYESLMGMIEHFGYAALFFALWLGIVGMPIPDEVIVMTGGAVAASGILQTVPAFILTYLGVISGLSLGYVIGRYVGTPALSKLRRKKNMGYYIGVSERLINKYGSMSLVISYFFPVVRHVVPYLVGMNKMPFWRYSLISYSIGFVWTLAFFALGGFVGDQAQFVGSMIYAYGVKLLIIIPLAALALWLFYRFVLANRPKRVE</sequence>
<evidence type="ECO:0000259" key="3">
    <source>
        <dbReference type="Pfam" id="PF09335"/>
    </source>
</evidence>
<dbReference type="InterPro" id="IPR051311">
    <property type="entry name" value="DedA_domain"/>
</dbReference>
<gene>
    <name evidence="4" type="ORF">IDH45_20875</name>
</gene>
<reference evidence="4" key="1">
    <citation type="submission" date="2020-09" db="EMBL/GenBank/DDBJ databases">
        <title>A novel bacterium of genus Paenibacillus, isolated from South China Sea.</title>
        <authorList>
            <person name="Huang H."/>
            <person name="Mo K."/>
            <person name="Hu Y."/>
        </authorList>
    </citation>
    <scope>NUCLEOTIDE SEQUENCE</scope>
    <source>
        <strain evidence="4">IB182363</strain>
    </source>
</reference>
<protein>
    <submittedName>
        <fullName evidence="4">DedA family protein</fullName>
    </submittedName>
</protein>
<feature type="transmembrane region" description="Helical" evidence="2">
    <location>
        <begin position="138"/>
        <end position="157"/>
    </location>
</feature>
<keyword evidence="2" id="KW-0812">Transmembrane</keyword>
<evidence type="ECO:0000256" key="1">
    <source>
        <dbReference type="ARBA" id="ARBA00010792"/>
    </source>
</evidence>
<dbReference type="RefSeq" id="WP_190930071.1">
    <property type="nucleotide sequence ID" value="NZ_JACXJA010000029.1"/>
</dbReference>
<evidence type="ECO:0000256" key="2">
    <source>
        <dbReference type="SAM" id="Phobius"/>
    </source>
</evidence>
<name>A0A927CER1_9BACL</name>
<dbReference type="PANTHER" id="PTHR42709">
    <property type="entry name" value="ALKALINE PHOSPHATASE LIKE PROTEIN"/>
    <property type="match status" value="1"/>
</dbReference>
<keyword evidence="2" id="KW-1133">Transmembrane helix</keyword>
<feature type="transmembrane region" description="Helical" evidence="2">
    <location>
        <begin position="169"/>
        <end position="191"/>
    </location>
</feature>
<dbReference type="PANTHER" id="PTHR42709:SF9">
    <property type="entry name" value="ALKALINE PHOSPHATASE LIKE PROTEIN"/>
    <property type="match status" value="1"/>
</dbReference>
<feature type="domain" description="VTT" evidence="3">
    <location>
        <begin position="31"/>
        <end position="155"/>
    </location>
</feature>
<accession>A0A927CER1</accession>
<feature type="transmembrane region" description="Helical" evidence="2">
    <location>
        <begin position="12"/>
        <end position="32"/>
    </location>
</feature>
<dbReference type="InterPro" id="IPR032816">
    <property type="entry name" value="VTT_dom"/>
</dbReference>
<comment type="similarity">
    <text evidence="1">Belongs to the DedA family.</text>
</comment>
<keyword evidence="2" id="KW-0472">Membrane</keyword>
<evidence type="ECO:0000313" key="4">
    <source>
        <dbReference type="EMBL" id="MBD2864445.1"/>
    </source>
</evidence>
<dbReference type="GO" id="GO:0005886">
    <property type="term" value="C:plasma membrane"/>
    <property type="evidence" value="ECO:0007669"/>
    <property type="project" value="TreeGrafter"/>
</dbReference>
<dbReference type="Pfam" id="PF09335">
    <property type="entry name" value="VTT_dom"/>
    <property type="match status" value="1"/>
</dbReference>
<keyword evidence="5" id="KW-1185">Reference proteome</keyword>
<organism evidence="4 5">
    <name type="scientific">Paenibacillus oceani</name>
    <dbReference type="NCBI Taxonomy" id="2772510"/>
    <lineage>
        <taxon>Bacteria</taxon>
        <taxon>Bacillati</taxon>
        <taxon>Bacillota</taxon>
        <taxon>Bacilli</taxon>
        <taxon>Bacillales</taxon>
        <taxon>Paenibacillaceae</taxon>
        <taxon>Paenibacillus</taxon>
    </lineage>
</organism>
<comment type="caution">
    <text evidence="4">The sequence shown here is derived from an EMBL/GenBank/DDBJ whole genome shotgun (WGS) entry which is preliminary data.</text>
</comment>
<evidence type="ECO:0000313" key="5">
    <source>
        <dbReference type="Proteomes" id="UP000639396"/>
    </source>
</evidence>
<dbReference type="EMBL" id="JACXJA010000029">
    <property type="protein sequence ID" value="MBD2864445.1"/>
    <property type="molecule type" value="Genomic_DNA"/>
</dbReference>
<feature type="transmembrane region" description="Helical" evidence="2">
    <location>
        <begin position="52"/>
        <end position="77"/>
    </location>
</feature>
<dbReference type="AlphaFoldDB" id="A0A927CER1"/>